<dbReference type="Proteomes" id="UP000285146">
    <property type="component" value="Unassembled WGS sequence"/>
</dbReference>
<evidence type="ECO:0000313" key="4">
    <source>
        <dbReference type="Proteomes" id="UP000285146"/>
    </source>
</evidence>
<reference evidence="3 4" key="1">
    <citation type="submission" date="2015-09" db="EMBL/GenBank/DDBJ databases">
        <title>Host preference determinants of Valsa canker pathogens revealed by comparative genomics.</title>
        <authorList>
            <person name="Yin Z."/>
            <person name="Huang L."/>
        </authorList>
    </citation>
    <scope>NUCLEOTIDE SEQUENCE [LARGE SCALE GENOMIC DNA]</scope>
    <source>
        <strain evidence="3 4">SXYLt</strain>
    </source>
</reference>
<dbReference type="Gene3D" id="1.20.1480.30">
    <property type="entry name" value="Designed four-helix bundle protein"/>
    <property type="match status" value="1"/>
</dbReference>
<dbReference type="InParanoid" id="A0A423WEI3"/>
<dbReference type="SUPFAM" id="SSF103657">
    <property type="entry name" value="BAR/IMD domain-like"/>
    <property type="match status" value="1"/>
</dbReference>
<dbReference type="InterPro" id="IPR027267">
    <property type="entry name" value="AH/BAR_dom_sf"/>
</dbReference>
<feature type="coiled-coil region" evidence="1">
    <location>
        <begin position="475"/>
        <end position="502"/>
    </location>
</feature>
<proteinExistence type="predicted"/>
<gene>
    <name evidence="3" type="ORF">VPNG_07770</name>
</gene>
<keyword evidence="4" id="KW-1185">Reference proteome</keyword>
<evidence type="ECO:0000256" key="1">
    <source>
        <dbReference type="SAM" id="Coils"/>
    </source>
</evidence>
<comment type="caution">
    <text evidence="3">The sequence shown here is derived from an EMBL/GenBank/DDBJ whole genome shotgun (WGS) entry which is preliminary data.</text>
</comment>
<dbReference type="AlphaFoldDB" id="A0A423WEI3"/>
<dbReference type="EMBL" id="LKEB01000053">
    <property type="protein sequence ID" value="ROW01834.1"/>
    <property type="molecule type" value="Genomic_DNA"/>
</dbReference>
<keyword evidence="1" id="KW-0175">Coiled coil</keyword>
<sequence length="529" mass="59531">MADSSSALNISGALAVVEWVDDDGQKQFLPASRTGISATPQVRGELTCDLTFNPSSNSAFCKLNFPFVSTLRPKEVLPLSLLIPPERVTTLDMERPGDALPEDVSMQLGKEVVRLQFNMASPADLVVPQDSLASGQAGSRGKRPQGSTSGPSRDFLPSYDALQPSVPGSQYDSPKKRRRPSSATDVEEDHIRVLRKLVVEMYGGLGQEVESVKEELRATKQELRATKQELQETKQELHEAKEKMHETQQEIHEAKEELLTIKQEVREAKQQLGEIKQEVDETKEKLHEVKQEMHESQRITTQAIHLTTEQNSSRVEAIHQRQDGVVGTLRAIVDTLTNIAKEEASLLDRVRTEVTKDVVEYIDESHAFDLTDDTVDWLIDSAMHRLDVYTRDEVDERLNEVQEHCEGLNDLETDVYTKDEVDERLNMVQEHCEGLNNLETEDMVLGAKSELEEDVRNEIKDAKLDLGKWVQDRVSRKMRRMAEAVEDKLQAAKDQVMEVLKTALVRVQDLQAPPRLQSDTFSTASTASA</sequence>
<feature type="coiled-coil region" evidence="1">
    <location>
        <begin position="202"/>
        <end position="299"/>
    </location>
</feature>
<dbReference type="OrthoDB" id="1702031at2759"/>
<organism evidence="3 4">
    <name type="scientific">Cytospora leucostoma</name>
    <dbReference type="NCBI Taxonomy" id="1230097"/>
    <lineage>
        <taxon>Eukaryota</taxon>
        <taxon>Fungi</taxon>
        <taxon>Dikarya</taxon>
        <taxon>Ascomycota</taxon>
        <taxon>Pezizomycotina</taxon>
        <taxon>Sordariomycetes</taxon>
        <taxon>Sordariomycetidae</taxon>
        <taxon>Diaporthales</taxon>
        <taxon>Cytosporaceae</taxon>
        <taxon>Cytospora</taxon>
    </lineage>
</organism>
<evidence type="ECO:0000256" key="2">
    <source>
        <dbReference type="SAM" id="MobiDB-lite"/>
    </source>
</evidence>
<feature type="region of interest" description="Disordered" evidence="2">
    <location>
        <begin position="132"/>
        <end position="188"/>
    </location>
</feature>
<accession>A0A423WEI3</accession>
<dbReference type="STRING" id="1230097.A0A423WEI3"/>
<protein>
    <submittedName>
        <fullName evidence="3">Uncharacterized protein</fullName>
    </submittedName>
</protein>
<name>A0A423WEI3_9PEZI</name>
<evidence type="ECO:0000313" key="3">
    <source>
        <dbReference type="EMBL" id="ROW01834.1"/>
    </source>
</evidence>